<evidence type="ECO:0000313" key="3">
    <source>
        <dbReference type="Proteomes" id="UP000607397"/>
    </source>
</evidence>
<protein>
    <recommendedName>
        <fullName evidence="1">Polysaccharide pyruvyl transferase domain-containing protein</fullName>
    </recommendedName>
</protein>
<accession>A0A8K2A126</accession>
<dbReference type="Pfam" id="PF04230">
    <property type="entry name" value="PS_pyruv_trans"/>
    <property type="match status" value="1"/>
</dbReference>
<gene>
    <name evidence="2" type="ORF">GS597_15265</name>
</gene>
<evidence type="ECO:0000259" key="1">
    <source>
        <dbReference type="Pfam" id="PF04230"/>
    </source>
</evidence>
<keyword evidence="3" id="KW-1185">Reference proteome</keyword>
<organism evidence="2 3">
    <name type="scientific">Petrachloros mirabilis ULC683</name>
    <dbReference type="NCBI Taxonomy" id="2781853"/>
    <lineage>
        <taxon>Bacteria</taxon>
        <taxon>Bacillati</taxon>
        <taxon>Cyanobacteriota</taxon>
        <taxon>Cyanophyceae</taxon>
        <taxon>Synechococcales</taxon>
        <taxon>Petrachlorosaceae</taxon>
        <taxon>Petrachloros</taxon>
        <taxon>Petrachloros mirabilis</taxon>
    </lineage>
</organism>
<dbReference type="AlphaFoldDB" id="A0A8K2A126"/>
<dbReference type="EMBL" id="WVIC01000034">
    <property type="protein sequence ID" value="NCJ07842.1"/>
    <property type="molecule type" value="Genomic_DNA"/>
</dbReference>
<reference evidence="2" key="1">
    <citation type="submission" date="2019-12" db="EMBL/GenBank/DDBJ databases">
        <title>High-Quality draft genome sequences of three cyanobacteria isolated from the limestone walls of the Old Cathedral of Coimbra.</title>
        <authorList>
            <person name="Tiago I."/>
            <person name="Soares F."/>
            <person name="Portugal A."/>
        </authorList>
    </citation>
    <scope>NUCLEOTIDE SEQUENCE [LARGE SCALE GENOMIC DNA]</scope>
    <source>
        <strain evidence="2">C</strain>
    </source>
</reference>
<dbReference type="InterPro" id="IPR007345">
    <property type="entry name" value="Polysacch_pyruvyl_Trfase"/>
</dbReference>
<evidence type="ECO:0000313" key="2">
    <source>
        <dbReference type="EMBL" id="NCJ07842.1"/>
    </source>
</evidence>
<proteinExistence type="predicted"/>
<dbReference type="RefSeq" id="WP_161826322.1">
    <property type="nucleotide sequence ID" value="NZ_WVIC01000034.1"/>
</dbReference>
<name>A0A8K2A126_9CYAN</name>
<sequence length="336" mass="38508">MDFPLFDAVSPALATGNRLRLVKLSGFCPRAFLFFKLDDRFMQQRQAIRNALVRAKGWIQEPIWKFIWPDHISFLWYDTKNWGDALNPVLIEHLSGKKAKGIDINIHQSYWVDEEADLNAVHYLVIGSTLHHADRQTIVWGAGFTGEFNQFRQPPRSVLAVRGPLSAQSVRKQGVDCPNTYGDPALLLPRFYQPQSFEKKFKLGIIPHFYDFKNPNLQAFKQNPDVLVINIKSNIKKVVDQLCSCEKVVSSSLHGLIAADAYQIPSKWILISNRIPGKNFKFHDYYASCNFEETPLWLSSDTSWKYLSQACSLRKFCPDLDQLLEVCPFADSTHLV</sequence>
<dbReference type="Proteomes" id="UP000607397">
    <property type="component" value="Unassembled WGS sequence"/>
</dbReference>
<feature type="domain" description="Polysaccharide pyruvyl transferase" evidence="1">
    <location>
        <begin position="83"/>
        <end position="266"/>
    </location>
</feature>
<comment type="caution">
    <text evidence="2">The sequence shown here is derived from an EMBL/GenBank/DDBJ whole genome shotgun (WGS) entry which is preliminary data.</text>
</comment>